<gene>
    <name evidence="1" type="ORF">DCCM_2676</name>
</gene>
<proteinExistence type="predicted"/>
<keyword evidence="2" id="KW-1185">Reference proteome</keyword>
<accession>A0A2L2XCX6</accession>
<reference evidence="2" key="1">
    <citation type="submission" date="2018-02" db="EMBL/GenBank/DDBJ databases">
        <title>Genome sequence of Desulfocucumis palustris strain NAW-5.</title>
        <authorList>
            <person name="Watanabe M."/>
            <person name="Kojima H."/>
            <person name="Fukui M."/>
        </authorList>
    </citation>
    <scope>NUCLEOTIDE SEQUENCE [LARGE SCALE GENOMIC DNA]</scope>
    <source>
        <strain evidence="2">NAW-5</strain>
    </source>
</reference>
<evidence type="ECO:0000313" key="2">
    <source>
        <dbReference type="Proteomes" id="UP000239549"/>
    </source>
</evidence>
<sequence>MRKDTLEVMGICIKNVFSGPNVVNRIFSHCENYVTLVPPEKFFRIGQVYRRSFRVRCIVRKYWGH</sequence>
<dbReference type="EMBL" id="BFAV01000104">
    <property type="protein sequence ID" value="GBF33573.1"/>
    <property type="molecule type" value="Genomic_DNA"/>
</dbReference>
<organism evidence="1 2">
    <name type="scientific">Desulfocucumis palustris</name>
    <dbReference type="NCBI Taxonomy" id="1898651"/>
    <lineage>
        <taxon>Bacteria</taxon>
        <taxon>Bacillati</taxon>
        <taxon>Bacillota</taxon>
        <taxon>Clostridia</taxon>
        <taxon>Eubacteriales</taxon>
        <taxon>Desulfocucumaceae</taxon>
        <taxon>Desulfocucumis</taxon>
    </lineage>
</organism>
<comment type="caution">
    <text evidence="1">The sequence shown here is derived from an EMBL/GenBank/DDBJ whole genome shotgun (WGS) entry which is preliminary data.</text>
</comment>
<name>A0A2L2XCX6_9FIRM</name>
<evidence type="ECO:0000313" key="1">
    <source>
        <dbReference type="EMBL" id="GBF33573.1"/>
    </source>
</evidence>
<dbReference type="Proteomes" id="UP000239549">
    <property type="component" value="Unassembled WGS sequence"/>
</dbReference>
<dbReference type="AlphaFoldDB" id="A0A2L2XCX6"/>
<protein>
    <submittedName>
        <fullName evidence="1">Uncharacterized protein</fullName>
    </submittedName>
</protein>